<feature type="region of interest" description="Disordered" evidence="1">
    <location>
        <begin position="202"/>
        <end position="232"/>
    </location>
</feature>
<evidence type="ECO:0000313" key="2">
    <source>
        <dbReference type="EMBL" id="RZT89951.1"/>
    </source>
</evidence>
<comment type="caution">
    <text evidence="2">The sequence shown here is derived from an EMBL/GenBank/DDBJ whole genome shotgun (WGS) entry which is preliminary data.</text>
</comment>
<evidence type="ECO:0008006" key="4">
    <source>
        <dbReference type="Google" id="ProtNLM"/>
    </source>
</evidence>
<name>A0ABY0ISI3_9RHOO</name>
<protein>
    <recommendedName>
        <fullName evidence="4">YecA family protein</fullName>
    </recommendedName>
</protein>
<dbReference type="Pfam" id="PF03695">
    <property type="entry name" value="UPF0149"/>
    <property type="match status" value="1"/>
</dbReference>
<keyword evidence="3" id="KW-1185">Reference proteome</keyword>
<dbReference type="InterPro" id="IPR011978">
    <property type="entry name" value="YgfB-like"/>
</dbReference>
<dbReference type="InterPro" id="IPR036255">
    <property type="entry name" value="YgfB-like_sf"/>
</dbReference>
<feature type="compositionally biased region" description="Basic and acidic residues" evidence="1">
    <location>
        <begin position="204"/>
        <end position="213"/>
    </location>
</feature>
<accession>A0ABY0ISI3</accession>
<dbReference type="RefSeq" id="WP_014237735.1">
    <property type="nucleotide sequence ID" value="NZ_SHKM01000001.1"/>
</dbReference>
<dbReference type="SUPFAM" id="SSF101327">
    <property type="entry name" value="YgfB-like"/>
    <property type="match status" value="1"/>
</dbReference>
<dbReference type="Gene3D" id="1.20.120.740">
    <property type="entry name" value="YgfB uncharacterised protein family UPF0149, PF03695"/>
    <property type="match status" value="1"/>
</dbReference>
<proteinExistence type="predicted"/>
<dbReference type="EMBL" id="SHKM01000001">
    <property type="protein sequence ID" value="RZT89951.1"/>
    <property type="molecule type" value="Genomic_DNA"/>
</dbReference>
<evidence type="ECO:0000313" key="3">
    <source>
        <dbReference type="Proteomes" id="UP000292136"/>
    </source>
</evidence>
<sequence>MTTTPPTPLNDADLDRLEVLLDDPALEDTLRLDEIQGYLCATLGGPVPVPEEEWLAEVLGSDEAAASPAGQELTGLLRRFAAGQAELLNSGEPPVLLLYGQEEGDDAPSDFAPWCSAYLLGVDAAPEDWFDAIADEEELEWLDERLFPFMVLTGEAEAAAKEHGEEWPDGKEKADMEKQCQDDLPLAVAEIHRFWLAKRNPATQRRDGDKVGRNDPCPCGSGKKYKQCCGKE</sequence>
<organism evidence="2 3">
    <name type="scientific">Azospira oryzae</name>
    <dbReference type="NCBI Taxonomy" id="146939"/>
    <lineage>
        <taxon>Bacteria</taxon>
        <taxon>Pseudomonadati</taxon>
        <taxon>Pseudomonadota</taxon>
        <taxon>Betaproteobacteria</taxon>
        <taxon>Rhodocyclales</taxon>
        <taxon>Rhodocyclaceae</taxon>
        <taxon>Azospira</taxon>
    </lineage>
</organism>
<dbReference type="Pfam" id="PF02810">
    <property type="entry name" value="SEC-C"/>
    <property type="match status" value="1"/>
</dbReference>
<gene>
    <name evidence="2" type="ORF">EV678_0752</name>
</gene>
<dbReference type="SUPFAM" id="SSF103642">
    <property type="entry name" value="Sec-C motif"/>
    <property type="match status" value="1"/>
</dbReference>
<reference evidence="2 3" key="1">
    <citation type="submission" date="2019-02" db="EMBL/GenBank/DDBJ databases">
        <title>Genomic Encyclopedia of Type Strains, Phase IV (KMG-IV): sequencing the most valuable type-strain genomes for metagenomic binning, comparative biology and taxonomic classification.</title>
        <authorList>
            <person name="Goeker M."/>
        </authorList>
    </citation>
    <scope>NUCLEOTIDE SEQUENCE [LARGE SCALE GENOMIC DNA]</scope>
    <source>
        <strain evidence="2 3">DSM 21223</strain>
    </source>
</reference>
<dbReference type="PANTHER" id="PTHR33747:SF1">
    <property type="entry name" value="ADENYLATE CYCLASE-ASSOCIATED CAP C-TERMINAL DOMAIN-CONTAINING PROTEIN"/>
    <property type="match status" value="1"/>
</dbReference>
<dbReference type="PANTHER" id="PTHR33747">
    <property type="entry name" value="UPF0225 PROTEIN SCO1677"/>
    <property type="match status" value="1"/>
</dbReference>
<dbReference type="Gene3D" id="3.10.450.50">
    <property type="match status" value="1"/>
</dbReference>
<dbReference type="InterPro" id="IPR004027">
    <property type="entry name" value="SEC_C_motif"/>
</dbReference>
<dbReference type="NCBIfam" id="TIGR02292">
    <property type="entry name" value="ygfB_yecA"/>
    <property type="match status" value="1"/>
</dbReference>
<evidence type="ECO:0000256" key="1">
    <source>
        <dbReference type="SAM" id="MobiDB-lite"/>
    </source>
</evidence>
<dbReference type="Proteomes" id="UP000292136">
    <property type="component" value="Unassembled WGS sequence"/>
</dbReference>